<dbReference type="Proteomes" id="UP001175000">
    <property type="component" value="Unassembled WGS sequence"/>
</dbReference>
<dbReference type="InterPro" id="IPR052895">
    <property type="entry name" value="HetReg/Transcr_Mod"/>
</dbReference>
<keyword evidence="3" id="KW-1185">Reference proteome</keyword>
<comment type="caution">
    <text evidence="2">The sequence shown here is derived from an EMBL/GenBank/DDBJ whole genome shotgun (WGS) entry which is preliminary data.</text>
</comment>
<dbReference type="Pfam" id="PF26639">
    <property type="entry name" value="Het-6_barrel"/>
    <property type="match status" value="1"/>
</dbReference>
<gene>
    <name evidence="2" type="ORF">B0T14DRAFT_522274</name>
</gene>
<reference evidence="2" key="1">
    <citation type="submission" date="2023-06" db="EMBL/GenBank/DDBJ databases">
        <title>Genome-scale phylogeny and comparative genomics of the fungal order Sordariales.</title>
        <authorList>
            <consortium name="Lawrence Berkeley National Laboratory"/>
            <person name="Hensen N."/>
            <person name="Bonometti L."/>
            <person name="Westerberg I."/>
            <person name="Brannstrom I.O."/>
            <person name="Guillou S."/>
            <person name="Cros-Aarteil S."/>
            <person name="Calhoun S."/>
            <person name="Haridas S."/>
            <person name="Kuo A."/>
            <person name="Mondo S."/>
            <person name="Pangilinan J."/>
            <person name="Riley R."/>
            <person name="Labutti K."/>
            <person name="Andreopoulos B."/>
            <person name="Lipzen A."/>
            <person name="Chen C."/>
            <person name="Yanf M."/>
            <person name="Daum C."/>
            <person name="Ng V."/>
            <person name="Clum A."/>
            <person name="Steindorff A."/>
            <person name="Ohm R."/>
            <person name="Martin F."/>
            <person name="Silar P."/>
            <person name="Natvig D."/>
            <person name="Lalanne C."/>
            <person name="Gautier V."/>
            <person name="Ament-Velasquez S.L."/>
            <person name="Kruys A."/>
            <person name="Hutchinson M.I."/>
            <person name="Powell A.J."/>
            <person name="Barry K."/>
            <person name="Miller A.N."/>
            <person name="Grigoriev I.V."/>
            <person name="Debuchy R."/>
            <person name="Gladieux P."/>
            <person name="Thoren M.H."/>
            <person name="Johannesson H."/>
        </authorList>
    </citation>
    <scope>NUCLEOTIDE SEQUENCE</scope>
    <source>
        <strain evidence="2">CBS 606.72</strain>
    </source>
</reference>
<dbReference type="InterPro" id="IPR010730">
    <property type="entry name" value="HET"/>
</dbReference>
<dbReference type="AlphaFoldDB" id="A0AA40C194"/>
<feature type="domain" description="Heterokaryon incompatibility" evidence="1">
    <location>
        <begin position="103"/>
        <end position="165"/>
    </location>
</feature>
<accession>A0AA40C194</accession>
<sequence length="729" mass="82376">MAAVNQSYSQALNATLMTICYAPRPLLYGTFQLLDLAYDGVERCRKANAERAILAARPPQGVLYRHVPLEFPRTQIRLVKLHMGLRGLRCSLVVQPLETKAPYEAISWAWDRKEDQGTRALNIDGRELGISPNMYRILSMLAPLLGTRYVWIDAICIDQTEPSDEDFEGETADEGVPAPSEKQYQIPLMTDIYRNADRVMAFPGVGEHEDLAAEFVGDLDLHLSVRLDPAVFPEMDRSDHFPFRDRRESWKAFFNLVQLRFWTRAWIIQEMVVAKSVVIRYGRSEIPFGVLGSVAMAFKTVDQGITALLANDREIYNGDLKAGKFGIDFIGRLCHLQVMYRLDPHDVALRMPPQLETDRFPPPEMPRLPDLLVECVQSGATMPHDKVWALCGLISERDAGWSVKSLQPDYSLSEKEVYENVARAVLENEKERRFALFGIAGANKSKNDGAPSWVPDLSQLPLLYPLDNARSPYKAGGGGDRRCRIDIEEKSPEIKVAGYLLGSVHRVDNANVNIAFRGGESAEERRHQEMMYPDAPPALLNEYLHKMETWVLGTQQMAREVNSHGYYHAAGEPLDVAVFRTLIGDDDNMSFPASRETLRDLDLFFEVLRSRRVHDRGEIPSALAYRVARLSDMEMRLKSQRAGELIGRRTKGRQFAVSKTGHTMLVPNETMRDDVIVIFPGARVPYLLRPVGEFKFELIGEAYVHGVMQGECFKDSHLSSVVQSVFCIV</sequence>
<protein>
    <recommendedName>
        <fullName evidence="1">Heterokaryon incompatibility domain-containing protein</fullName>
    </recommendedName>
</protein>
<evidence type="ECO:0000259" key="1">
    <source>
        <dbReference type="Pfam" id="PF06985"/>
    </source>
</evidence>
<evidence type="ECO:0000313" key="2">
    <source>
        <dbReference type="EMBL" id="KAK0620858.1"/>
    </source>
</evidence>
<name>A0AA40C194_9PEZI</name>
<evidence type="ECO:0000313" key="3">
    <source>
        <dbReference type="Proteomes" id="UP001175000"/>
    </source>
</evidence>
<organism evidence="2 3">
    <name type="scientific">Immersiella caudata</name>
    <dbReference type="NCBI Taxonomy" id="314043"/>
    <lineage>
        <taxon>Eukaryota</taxon>
        <taxon>Fungi</taxon>
        <taxon>Dikarya</taxon>
        <taxon>Ascomycota</taxon>
        <taxon>Pezizomycotina</taxon>
        <taxon>Sordariomycetes</taxon>
        <taxon>Sordariomycetidae</taxon>
        <taxon>Sordariales</taxon>
        <taxon>Lasiosphaeriaceae</taxon>
        <taxon>Immersiella</taxon>
    </lineage>
</organism>
<feature type="domain" description="Heterokaryon incompatibility" evidence="1">
    <location>
        <begin position="180"/>
        <end position="270"/>
    </location>
</feature>
<dbReference type="Pfam" id="PF06985">
    <property type="entry name" value="HET"/>
    <property type="match status" value="2"/>
</dbReference>
<dbReference type="PANTHER" id="PTHR24148:SF64">
    <property type="entry name" value="HETEROKARYON INCOMPATIBILITY DOMAIN-CONTAINING PROTEIN"/>
    <property type="match status" value="1"/>
</dbReference>
<dbReference type="PANTHER" id="PTHR24148">
    <property type="entry name" value="ANKYRIN REPEAT DOMAIN-CONTAINING PROTEIN 39 HOMOLOG-RELATED"/>
    <property type="match status" value="1"/>
</dbReference>
<proteinExistence type="predicted"/>
<dbReference type="EMBL" id="JAULSU010000004">
    <property type="protein sequence ID" value="KAK0620858.1"/>
    <property type="molecule type" value="Genomic_DNA"/>
</dbReference>